<feature type="transmembrane region" description="Helical" evidence="9">
    <location>
        <begin position="162"/>
        <end position="185"/>
    </location>
</feature>
<accession>A0ABQ9YZ87</accession>
<dbReference type="InterPro" id="IPR001320">
    <property type="entry name" value="Iontro_rcpt_C"/>
</dbReference>
<keyword evidence="12" id="KW-1185">Reference proteome</keyword>
<name>A0ABQ9YZ87_9CRUS</name>
<feature type="transmembrane region" description="Helical" evidence="9">
    <location>
        <begin position="434"/>
        <end position="454"/>
    </location>
</feature>
<dbReference type="SUPFAM" id="SSF53850">
    <property type="entry name" value="Periplasmic binding protein-like II"/>
    <property type="match status" value="1"/>
</dbReference>
<protein>
    <recommendedName>
        <fullName evidence="10">Ionotropic glutamate receptor C-terminal domain-containing protein</fullName>
    </recommendedName>
</protein>
<feature type="domain" description="Ionotropic glutamate receptor C-terminal" evidence="10">
    <location>
        <begin position="163"/>
        <end position="444"/>
    </location>
</feature>
<comment type="subcellular location">
    <subcellularLocation>
        <location evidence="1">Cell membrane</location>
        <topology evidence="1">Multi-pass membrane protein</topology>
    </subcellularLocation>
</comment>
<comment type="caution">
    <text evidence="11">The sequence shown here is derived from an EMBL/GenBank/DDBJ whole genome shotgun (WGS) entry which is preliminary data.</text>
</comment>
<dbReference type="Pfam" id="PF00060">
    <property type="entry name" value="Lig_chan"/>
    <property type="match status" value="1"/>
</dbReference>
<evidence type="ECO:0000256" key="9">
    <source>
        <dbReference type="SAM" id="Phobius"/>
    </source>
</evidence>
<dbReference type="Proteomes" id="UP001234178">
    <property type="component" value="Unassembled WGS sequence"/>
</dbReference>
<keyword evidence="7" id="KW-0675">Receptor</keyword>
<evidence type="ECO:0000259" key="10">
    <source>
        <dbReference type="Pfam" id="PF00060"/>
    </source>
</evidence>
<gene>
    <name evidence="11" type="ORF">OUZ56_011073</name>
</gene>
<evidence type="ECO:0000256" key="5">
    <source>
        <dbReference type="ARBA" id="ARBA00022989"/>
    </source>
</evidence>
<evidence type="ECO:0000313" key="12">
    <source>
        <dbReference type="Proteomes" id="UP001234178"/>
    </source>
</evidence>
<comment type="similarity">
    <text evidence="2">Belongs to the glutamate-gated ion channel (TC 1.A.10.1) family.</text>
</comment>
<keyword evidence="3" id="KW-1003">Cell membrane</keyword>
<evidence type="ECO:0000256" key="7">
    <source>
        <dbReference type="ARBA" id="ARBA00023170"/>
    </source>
</evidence>
<dbReference type="Gene3D" id="1.10.287.70">
    <property type="match status" value="1"/>
</dbReference>
<evidence type="ECO:0000256" key="1">
    <source>
        <dbReference type="ARBA" id="ARBA00004651"/>
    </source>
</evidence>
<evidence type="ECO:0000256" key="6">
    <source>
        <dbReference type="ARBA" id="ARBA00023136"/>
    </source>
</evidence>
<keyword evidence="5 9" id="KW-1133">Transmembrane helix</keyword>
<keyword evidence="4 9" id="KW-0812">Transmembrane</keyword>
<evidence type="ECO:0000256" key="3">
    <source>
        <dbReference type="ARBA" id="ARBA00022475"/>
    </source>
</evidence>
<dbReference type="PANTHER" id="PTHR42643">
    <property type="entry name" value="IONOTROPIC RECEPTOR 20A-RELATED"/>
    <property type="match status" value="1"/>
</dbReference>
<evidence type="ECO:0000256" key="8">
    <source>
        <dbReference type="ARBA" id="ARBA00023180"/>
    </source>
</evidence>
<evidence type="ECO:0000256" key="4">
    <source>
        <dbReference type="ARBA" id="ARBA00022692"/>
    </source>
</evidence>
<proteinExistence type="inferred from homology"/>
<organism evidence="11 12">
    <name type="scientific">Daphnia magna</name>
    <dbReference type="NCBI Taxonomy" id="35525"/>
    <lineage>
        <taxon>Eukaryota</taxon>
        <taxon>Metazoa</taxon>
        <taxon>Ecdysozoa</taxon>
        <taxon>Arthropoda</taxon>
        <taxon>Crustacea</taxon>
        <taxon>Branchiopoda</taxon>
        <taxon>Diplostraca</taxon>
        <taxon>Cladocera</taxon>
        <taxon>Anomopoda</taxon>
        <taxon>Daphniidae</taxon>
        <taxon>Daphnia</taxon>
    </lineage>
</organism>
<keyword evidence="8" id="KW-0325">Glycoprotein</keyword>
<dbReference type="EMBL" id="JAOYFB010000002">
    <property type="protein sequence ID" value="KAK4005946.1"/>
    <property type="molecule type" value="Genomic_DNA"/>
</dbReference>
<dbReference type="PANTHER" id="PTHR42643:SF24">
    <property type="entry name" value="IONOTROPIC RECEPTOR 60A"/>
    <property type="match status" value="1"/>
</dbReference>
<evidence type="ECO:0000313" key="11">
    <source>
        <dbReference type="EMBL" id="KAK4005946.1"/>
    </source>
</evidence>
<feature type="transmembrane region" description="Helical" evidence="9">
    <location>
        <begin position="233"/>
        <end position="257"/>
    </location>
</feature>
<sequence>MKLTWLMAVACHTYKPILWLLYLTKATAVEDRFQKRYHLLVVVNQFPLSASFRRNATGHIQSIEGVSLLILDWIADRYKFDYSLVAGNTTTIEDVGFQPGHITNMQKLKADVMIAVMGLSPGRLVRVEYVHPWLFSPGAFLIPMPEGWQNNVDAVIKPFQPLVWLGLVIAAISVTITLLGFNYLIKKKSKFIENREKSCPNQIVVTQDLIMYIIGTLLNQGGYIPCKITKIRLLVGAWCLLTLVLANVYNGILISFVTTIRPTPPIIASRTDVGYDPNIYLVVNRGLAGDVLFSKADRGLYKAFGDKLKAYSKSRCNSTDICVGMVKSLPRHVYFNTLHSVQEVIRQDYQQIKECKLTMLMSTGSHPASWGAAKKSPHLEIFNQGTLRLHEIGLITLWEGWFMPDTRPCSTRKQNMRHGKNEKKPLVRLSLDNLIGAFALLMGGSIISLFVFIMENIFYQWKKSTVAG</sequence>
<reference evidence="11 12" key="1">
    <citation type="journal article" date="2023" name="Nucleic Acids Res.">
        <title>The hologenome of Daphnia magna reveals possible DNA methylation and microbiome-mediated evolution of the host genome.</title>
        <authorList>
            <person name="Chaturvedi A."/>
            <person name="Li X."/>
            <person name="Dhandapani V."/>
            <person name="Marshall H."/>
            <person name="Kissane S."/>
            <person name="Cuenca-Cambronero M."/>
            <person name="Asole G."/>
            <person name="Calvet F."/>
            <person name="Ruiz-Romero M."/>
            <person name="Marangio P."/>
            <person name="Guigo R."/>
            <person name="Rago D."/>
            <person name="Mirbahai L."/>
            <person name="Eastwood N."/>
            <person name="Colbourne J.K."/>
            <person name="Zhou J."/>
            <person name="Mallon E."/>
            <person name="Orsini L."/>
        </authorList>
    </citation>
    <scope>NUCLEOTIDE SEQUENCE [LARGE SCALE GENOMIC DNA]</scope>
    <source>
        <strain evidence="11">LRV0_1</strain>
    </source>
</reference>
<dbReference type="InterPro" id="IPR052192">
    <property type="entry name" value="Insect_Ionotropic_Sensory_Rcpt"/>
</dbReference>
<keyword evidence="6 9" id="KW-0472">Membrane</keyword>
<evidence type="ECO:0000256" key="2">
    <source>
        <dbReference type="ARBA" id="ARBA00008685"/>
    </source>
</evidence>